<keyword evidence="2" id="KW-1185">Reference proteome</keyword>
<dbReference type="Pfam" id="PF14169">
    <property type="entry name" value="YdjO"/>
    <property type="match status" value="1"/>
</dbReference>
<proteinExistence type="predicted"/>
<dbReference type="RefSeq" id="WP_069976787.1">
    <property type="nucleotide sequence ID" value="NZ_CP017269.1"/>
</dbReference>
<evidence type="ECO:0000313" key="1">
    <source>
        <dbReference type="EMBL" id="AOT70247.1"/>
    </source>
</evidence>
<evidence type="ECO:0008006" key="3">
    <source>
        <dbReference type="Google" id="ProtNLM"/>
    </source>
</evidence>
<organism evidence="1 2">
    <name type="scientific">Geosporobacter ferrireducens</name>
    <dbReference type="NCBI Taxonomy" id="1424294"/>
    <lineage>
        <taxon>Bacteria</taxon>
        <taxon>Bacillati</taxon>
        <taxon>Bacillota</taxon>
        <taxon>Clostridia</taxon>
        <taxon>Peptostreptococcales</taxon>
        <taxon>Thermotaleaceae</taxon>
        <taxon>Geosporobacter</taxon>
    </lineage>
</organism>
<gene>
    <name evidence="1" type="ORF">Gferi_11970</name>
</gene>
<dbReference type="EMBL" id="CP017269">
    <property type="protein sequence ID" value="AOT70247.1"/>
    <property type="molecule type" value="Genomic_DNA"/>
</dbReference>
<dbReference type="KEGG" id="gfe:Gferi_11970"/>
<dbReference type="STRING" id="1424294.Gferi_11970"/>
<dbReference type="Proteomes" id="UP000095743">
    <property type="component" value="Chromosome"/>
</dbReference>
<protein>
    <recommendedName>
        <fullName evidence="3">Cold-shock protein</fullName>
    </recommendedName>
</protein>
<dbReference type="AlphaFoldDB" id="A0A1D8GH59"/>
<sequence length="60" mass="6981">MFFRSHEPQEPVYEKKLVEVWQCPDCIGWMQKEFALSQQPSCPFCSASMVDGMKEINVPI</sequence>
<evidence type="ECO:0000313" key="2">
    <source>
        <dbReference type="Proteomes" id="UP000095743"/>
    </source>
</evidence>
<dbReference type="InterPro" id="IPR025916">
    <property type="entry name" value="YdjO"/>
</dbReference>
<dbReference type="OrthoDB" id="1955171at2"/>
<accession>A0A1D8GH59</accession>
<reference evidence="1 2" key="1">
    <citation type="submission" date="2016-09" db="EMBL/GenBank/DDBJ databases">
        <title>Genomic analysis reveals versatility of anaerobic energy metabolism of Geosporobacter ferrireducens IRF9 of phylum Firmicutes.</title>
        <authorList>
            <person name="Kim S.-J."/>
        </authorList>
    </citation>
    <scope>NUCLEOTIDE SEQUENCE [LARGE SCALE GENOMIC DNA]</scope>
    <source>
        <strain evidence="1 2">IRF9</strain>
    </source>
</reference>
<name>A0A1D8GH59_9FIRM</name>